<dbReference type="Proteomes" id="UP000242637">
    <property type="component" value="Chromosome 1"/>
</dbReference>
<dbReference type="Gene3D" id="1.10.940.10">
    <property type="entry name" value="NusB-like"/>
    <property type="match status" value="1"/>
</dbReference>
<dbReference type="SUPFAM" id="SSF48013">
    <property type="entry name" value="NusB-like"/>
    <property type="match status" value="1"/>
</dbReference>
<evidence type="ECO:0000256" key="3">
    <source>
        <dbReference type="ARBA" id="ARBA00022884"/>
    </source>
</evidence>
<evidence type="ECO:0000256" key="4">
    <source>
        <dbReference type="ARBA" id="ARBA00023015"/>
    </source>
</evidence>
<evidence type="ECO:0000256" key="6">
    <source>
        <dbReference type="HAMAP-Rule" id="MF_00073"/>
    </source>
</evidence>
<dbReference type="InterPro" id="IPR035926">
    <property type="entry name" value="NusB-like_sf"/>
</dbReference>
<dbReference type="NCBIfam" id="TIGR01951">
    <property type="entry name" value="nusB"/>
    <property type="match status" value="1"/>
</dbReference>
<sequence length="166" mass="17670">MSQSSSESVRSGSGAGKRSRSGKPGQGSGTSARSKARREALDILFEAEQRGKRPLEMLAERVAHPARVNPPRAFAAQIVEGVADHWAAIDDAISTYSQGWALDRLPAVDRAALRVGTWEVLYHDETPDGVAVAEAVALVADLSTDSSPSFVNGLLSRIVEVKSTLM</sequence>
<dbReference type="InterPro" id="IPR011605">
    <property type="entry name" value="NusB_fam"/>
</dbReference>
<reference evidence="9 11" key="1">
    <citation type="submission" date="2017-06" db="EMBL/GenBank/DDBJ databases">
        <authorList>
            <consortium name="Pathogen Informatics"/>
        </authorList>
    </citation>
    <scope>NUCLEOTIDE SEQUENCE [LARGE SCALE GENOMIC DNA]</scope>
    <source>
        <strain evidence="9 11">NCTC13039</strain>
    </source>
</reference>
<evidence type="ECO:0000313" key="9">
    <source>
        <dbReference type="EMBL" id="SNV21484.1"/>
    </source>
</evidence>
<dbReference type="GO" id="GO:0006353">
    <property type="term" value="P:DNA-templated transcription termination"/>
    <property type="evidence" value="ECO:0007669"/>
    <property type="project" value="UniProtKB-UniRule"/>
</dbReference>
<dbReference type="STRING" id="1121387.GCA_000429885_02063"/>
<protein>
    <recommendedName>
        <fullName evidence="6">Transcription antitermination protein NusB</fullName>
    </recommendedName>
    <alternativeName>
        <fullName evidence="6">Antitermination factor NusB</fullName>
    </alternativeName>
</protein>
<dbReference type="Pfam" id="PF01029">
    <property type="entry name" value="NusB"/>
    <property type="match status" value="1"/>
</dbReference>
<feature type="domain" description="NusB/RsmB/TIM44" evidence="8">
    <location>
        <begin position="35"/>
        <end position="159"/>
    </location>
</feature>
<proteinExistence type="inferred from homology"/>
<dbReference type="KEGG" id="dco:SAMEA4475696_1247"/>
<evidence type="ECO:0000313" key="12">
    <source>
        <dbReference type="Proteomes" id="UP000254118"/>
    </source>
</evidence>
<comment type="function">
    <text evidence="6">Involved in transcription antitermination. Required for transcription of ribosomal RNA (rRNA) genes. Binds specifically to the boxA antiterminator sequence of the ribosomal RNA (rrn) operons.</text>
</comment>
<reference evidence="10 12" key="2">
    <citation type="submission" date="2018-06" db="EMBL/GenBank/DDBJ databases">
        <authorList>
            <consortium name="Pathogen Informatics"/>
            <person name="Doyle S."/>
        </authorList>
    </citation>
    <scope>NUCLEOTIDE SEQUENCE [LARGE SCALE GENOMIC DNA]</scope>
    <source>
        <strain evidence="10 12">NCTC7915</strain>
    </source>
</reference>
<dbReference type="Proteomes" id="UP000254118">
    <property type="component" value="Unassembled WGS sequence"/>
</dbReference>
<keyword evidence="4 6" id="KW-0805">Transcription regulation</keyword>
<keyword evidence="3 6" id="KW-0694">RNA-binding</keyword>
<dbReference type="GeneID" id="63459476"/>
<evidence type="ECO:0000256" key="7">
    <source>
        <dbReference type="SAM" id="MobiDB-lite"/>
    </source>
</evidence>
<keyword evidence="2 6" id="KW-0889">Transcription antitermination</keyword>
<evidence type="ECO:0000313" key="11">
    <source>
        <dbReference type="Proteomes" id="UP000242637"/>
    </source>
</evidence>
<name>A0A239VIQ7_9MICO</name>
<evidence type="ECO:0000256" key="1">
    <source>
        <dbReference type="ARBA" id="ARBA00005952"/>
    </source>
</evidence>
<comment type="similarity">
    <text evidence="1 6">Belongs to the NusB family.</text>
</comment>
<dbReference type="GO" id="GO:0003723">
    <property type="term" value="F:RNA binding"/>
    <property type="evidence" value="ECO:0007669"/>
    <property type="project" value="UniProtKB-UniRule"/>
</dbReference>
<evidence type="ECO:0000256" key="5">
    <source>
        <dbReference type="ARBA" id="ARBA00023163"/>
    </source>
</evidence>
<feature type="compositionally biased region" description="Low complexity" evidence="7">
    <location>
        <begin position="1"/>
        <end position="12"/>
    </location>
</feature>
<keyword evidence="11" id="KW-1185">Reference proteome</keyword>
<dbReference type="HAMAP" id="MF_00073">
    <property type="entry name" value="NusB"/>
    <property type="match status" value="1"/>
</dbReference>
<feature type="region of interest" description="Disordered" evidence="7">
    <location>
        <begin position="1"/>
        <end position="36"/>
    </location>
</feature>
<evidence type="ECO:0000256" key="2">
    <source>
        <dbReference type="ARBA" id="ARBA00022814"/>
    </source>
</evidence>
<dbReference type="EMBL" id="UFYA01000001">
    <property type="protein sequence ID" value="STD06481.1"/>
    <property type="molecule type" value="Genomic_DNA"/>
</dbReference>
<dbReference type="GO" id="GO:0005829">
    <property type="term" value="C:cytosol"/>
    <property type="evidence" value="ECO:0007669"/>
    <property type="project" value="TreeGrafter"/>
</dbReference>
<dbReference type="OrthoDB" id="3528057at2"/>
<dbReference type="AlphaFoldDB" id="A0A239VIQ7"/>
<organism evidence="9 11">
    <name type="scientific">Dermatophilus congolensis</name>
    <dbReference type="NCBI Taxonomy" id="1863"/>
    <lineage>
        <taxon>Bacteria</taxon>
        <taxon>Bacillati</taxon>
        <taxon>Actinomycetota</taxon>
        <taxon>Actinomycetes</taxon>
        <taxon>Micrococcales</taxon>
        <taxon>Dermatophilaceae</taxon>
        <taxon>Dermatophilus</taxon>
    </lineage>
</organism>
<keyword evidence="5 6" id="KW-0804">Transcription</keyword>
<dbReference type="InterPro" id="IPR006027">
    <property type="entry name" value="NusB_RsmB_TIM44"/>
</dbReference>
<dbReference type="GO" id="GO:0031564">
    <property type="term" value="P:transcription antitermination"/>
    <property type="evidence" value="ECO:0007669"/>
    <property type="project" value="UniProtKB-KW"/>
</dbReference>
<dbReference type="PANTHER" id="PTHR11078">
    <property type="entry name" value="N UTILIZATION SUBSTANCE PROTEIN B-RELATED"/>
    <property type="match status" value="1"/>
</dbReference>
<dbReference type="RefSeq" id="WP_084441436.1">
    <property type="nucleotide sequence ID" value="NZ_JAAFNI010000001.1"/>
</dbReference>
<gene>
    <name evidence="6 9" type="primary">nusB</name>
    <name evidence="10" type="ORF">NCTC7915_00628</name>
    <name evidence="9" type="ORF">SAMEA4475696_01247</name>
</gene>
<evidence type="ECO:0000259" key="8">
    <source>
        <dbReference type="Pfam" id="PF01029"/>
    </source>
</evidence>
<dbReference type="EMBL" id="LT906453">
    <property type="protein sequence ID" value="SNV21484.1"/>
    <property type="molecule type" value="Genomic_DNA"/>
</dbReference>
<dbReference type="PANTHER" id="PTHR11078:SF3">
    <property type="entry name" value="ANTITERMINATION NUSB DOMAIN-CONTAINING PROTEIN"/>
    <property type="match status" value="1"/>
</dbReference>
<accession>A0A239VIQ7</accession>
<evidence type="ECO:0000313" key="10">
    <source>
        <dbReference type="EMBL" id="STD06481.1"/>
    </source>
</evidence>